<dbReference type="InterPro" id="IPR006199">
    <property type="entry name" value="LexA_DNA-bd_dom"/>
</dbReference>
<dbReference type="AlphaFoldDB" id="A0A2H0KTG7"/>
<evidence type="ECO:0000256" key="2">
    <source>
        <dbReference type="ARBA" id="ARBA00022491"/>
    </source>
</evidence>
<evidence type="ECO:0000256" key="3">
    <source>
        <dbReference type="ARBA" id="ARBA00022705"/>
    </source>
</evidence>
<feature type="domain" description="LexA repressor DNA-binding" evidence="14">
    <location>
        <begin position="5"/>
        <end position="62"/>
    </location>
</feature>
<dbReference type="InterPro" id="IPR006200">
    <property type="entry name" value="LexA"/>
</dbReference>
<dbReference type="PANTHER" id="PTHR33516">
    <property type="entry name" value="LEXA REPRESSOR"/>
    <property type="match status" value="1"/>
</dbReference>
<keyword evidence="7" id="KW-0805">Transcription regulation</keyword>
<keyword evidence="10" id="KW-0234">DNA repair</keyword>
<dbReference type="InterPro" id="IPR015927">
    <property type="entry name" value="Peptidase_S24_S26A/B/C"/>
</dbReference>
<protein>
    <submittedName>
        <fullName evidence="15">Repressor LexA</fullName>
    </submittedName>
</protein>
<keyword evidence="6 12" id="KW-0068">Autocatalytic cleavage</keyword>
<dbReference type="SUPFAM" id="SSF46785">
    <property type="entry name" value="Winged helix' DNA-binding domain"/>
    <property type="match status" value="1"/>
</dbReference>
<dbReference type="InterPro" id="IPR036390">
    <property type="entry name" value="WH_DNA-bd_sf"/>
</dbReference>
<dbReference type="GO" id="GO:0006260">
    <property type="term" value="P:DNA replication"/>
    <property type="evidence" value="ECO:0007669"/>
    <property type="project" value="UniProtKB-KW"/>
</dbReference>
<evidence type="ECO:0000256" key="7">
    <source>
        <dbReference type="ARBA" id="ARBA00023015"/>
    </source>
</evidence>
<dbReference type="InterPro" id="IPR006197">
    <property type="entry name" value="Peptidase_S24_LexA"/>
</dbReference>
<keyword evidence="11" id="KW-0742">SOS response</keyword>
<evidence type="ECO:0000256" key="1">
    <source>
        <dbReference type="ARBA" id="ARBA00007484"/>
    </source>
</evidence>
<dbReference type="PANTHER" id="PTHR33516:SF2">
    <property type="entry name" value="LEXA REPRESSOR-RELATED"/>
    <property type="match status" value="1"/>
</dbReference>
<keyword evidence="8" id="KW-0238">DNA-binding</keyword>
<proteinExistence type="inferred from homology"/>
<feature type="domain" description="Peptidase S24/S26A/S26B/S26C" evidence="13">
    <location>
        <begin position="94"/>
        <end position="210"/>
    </location>
</feature>
<comment type="caution">
    <text evidence="15">The sequence shown here is derived from an EMBL/GenBank/DDBJ whole genome shotgun (WGS) entry which is preliminary data.</text>
</comment>
<keyword evidence="9" id="KW-0804">Transcription</keyword>
<organism evidence="15 16">
    <name type="scientific">Candidatus Portnoybacteria bacterium CG11_big_fil_rev_8_21_14_0_20_40_15</name>
    <dbReference type="NCBI Taxonomy" id="1974817"/>
    <lineage>
        <taxon>Bacteria</taxon>
        <taxon>Candidatus Portnoyibacteriota</taxon>
    </lineage>
</organism>
<keyword evidence="3" id="KW-0235">DNA replication</keyword>
<evidence type="ECO:0000256" key="4">
    <source>
        <dbReference type="ARBA" id="ARBA00022763"/>
    </source>
</evidence>
<evidence type="ECO:0000259" key="14">
    <source>
        <dbReference type="Pfam" id="PF01726"/>
    </source>
</evidence>
<dbReference type="GO" id="GO:0004252">
    <property type="term" value="F:serine-type endopeptidase activity"/>
    <property type="evidence" value="ECO:0007669"/>
    <property type="project" value="InterPro"/>
</dbReference>
<evidence type="ECO:0000256" key="5">
    <source>
        <dbReference type="ARBA" id="ARBA00022801"/>
    </source>
</evidence>
<dbReference type="Proteomes" id="UP000229317">
    <property type="component" value="Unassembled WGS sequence"/>
</dbReference>
<comment type="similarity">
    <text evidence="1 12">Belongs to the peptidase S24 family.</text>
</comment>
<dbReference type="InterPro" id="IPR039418">
    <property type="entry name" value="LexA-like"/>
</dbReference>
<evidence type="ECO:0000256" key="10">
    <source>
        <dbReference type="ARBA" id="ARBA00023204"/>
    </source>
</evidence>
<dbReference type="InterPro" id="IPR036388">
    <property type="entry name" value="WH-like_DNA-bd_sf"/>
</dbReference>
<dbReference type="GO" id="GO:0003677">
    <property type="term" value="F:DNA binding"/>
    <property type="evidence" value="ECO:0007669"/>
    <property type="project" value="UniProtKB-KW"/>
</dbReference>
<sequence>MEMIITEKQKKVLGAIYNNIETSGFPPTVAELKIILDVSSNQSVINFFDSLEKKGLIKREKGDGSKNTARGIRILPLGLKVLRKKRLVLVAGMSTAGPFIESLTESTEWSPLPGGSLHNERIKKFKDDVFVIRVYGDSMLNAGINDGDMLLVQKTKEFRSGDIVVARSDDGTTVKRFVAEDDGRAYLKPENPVYKNIPIFEETIFEGKVISNLSNMNKKM</sequence>
<evidence type="ECO:0000256" key="9">
    <source>
        <dbReference type="ARBA" id="ARBA00023163"/>
    </source>
</evidence>
<dbReference type="Pfam" id="PF01726">
    <property type="entry name" value="LexA_DNA_bind"/>
    <property type="match status" value="1"/>
</dbReference>
<keyword evidence="2" id="KW-0678">Repressor</keyword>
<accession>A0A2H0KTG7</accession>
<dbReference type="PRINTS" id="PR00726">
    <property type="entry name" value="LEXASERPTASE"/>
</dbReference>
<dbReference type="GO" id="GO:0045892">
    <property type="term" value="P:negative regulation of DNA-templated transcription"/>
    <property type="evidence" value="ECO:0007669"/>
    <property type="project" value="InterPro"/>
</dbReference>
<evidence type="ECO:0000313" key="16">
    <source>
        <dbReference type="Proteomes" id="UP000229317"/>
    </source>
</evidence>
<dbReference type="Gene3D" id="2.10.109.10">
    <property type="entry name" value="Umud Fragment, subunit A"/>
    <property type="match status" value="1"/>
</dbReference>
<evidence type="ECO:0000259" key="13">
    <source>
        <dbReference type="Pfam" id="PF00717"/>
    </source>
</evidence>
<keyword evidence="5 12" id="KW-0378">Hydrolase</keyword>
<dbReference type="SUPFAM" id="SSF51306">
    <property type="entry name" value="LexA/Signal peptidase"/>
    <property type="match status" value="1"/>
</dbReference>
<evidence type="ECO:0000256" key="6">
    <source>
        <dbReference type="ARBA" id="ARBA00022813"/>
    </source>
</evidence>
<evidence type="ECO:0000256" key="12">
    <source>
        <dbReference type="RuleBase" id="RU003991"/>
    </source>
</evidence>
<dbReference type="CDD" id="cd06529">
    <property type="entry name" value="S24_LexA-like"/>
    <property type="match status" value="1"/>
</dbReference>
<evidence type="ECO:0000256" key="8">
    <source>
        <dbReference type="ARBA" id="ARBA00023125"/>
    </source>
</evidence>
<dbReference type="InterPro" id="IPR036286">
    <property type="entry name" value="LexA/Signal_pep-like_sf"/>
</dbReference>
<dbReference type="EMBL" id="PCVO01000020">
    <property type="protein sequence ID" value="PIQ75440.1"/>
    <property type="molecule type" value="Genomic_DNA"/>
</dbReference>
<evidence type="ECO:0000313" key="15">
    <source>
        <dbReference type="EMBL" id="PIQ75440.1"/>
    </source>
</evidence>
<dbReference type="GO" id="GO:0006281">
    <property type="term" value="P:DNA repair"/>
    <property type="evidence" value="ECO:0007669"/>
    <property type="project" value="UniProtKB-KW"/>
</dbReference>
<evidence type="ECO:0000256" key="11">
    <source>
        <dbReference type="ARBA" id="ARBA00023236"/>
    </source>
</evidence>
<dbReference type="InterPro" id="IPR050077">
    <property type="entry name" value="LexA_repressor"/>
</dbReference>
<keyword evidence="4" id="KW-0227">DNA damage</keyword>
<dbReference type="Pfam" id="PF00717">
    <property type="entry name" value="Peptidase_S24"/>
    <property type="match status" value="1"/>
</dbReference>
<name>A0A2H0KTG7_9BACT</name>
<dbReference type="GO" id="GO:0006508">
    <property type="term" value="P:proteolysis"/>
    <property type="evidence" value="ECO:0007669"/>
    <property type="project" value="InterPro"/>
</dbReference>
<dbReference type="Gene3D" id="1.10.10.10">
    <property type="entry name" value="Winged helix-like DNA-binding domain superfamily/Winged helix DNA-binding domain"/>
    <property type="match status" value="1"/>
</dbReference>
<dbReference type="NCBIfam" id="TIGR00498">
    <property type="entry name" value="lexA"/>
    <property type="match status" value="1"/>
</dbReference>
<gene>
    <name evidence="15" type="primary">lexA</name>
    <name evidence="15" type="ORF">COV84_01235</name>
</gene>
<reference evidence="15 16" key="1">
    <citation type="submission" date="2017-09" db="EMBL/GenBank/DDBJ databases">
        <title>Depth-based differentiation of microbial function through sediment-hosted aquifers and enrichment of novel symbionts in the deep terrestrial subsurface.</title>
        <authorList>
            <person name="Probst A.J."/>
            <person name="Ladd B."/>
            <person name="Jarett J.K."/>
            <person name="Geller-Mcgrath D.E."/>
            <person name="Sieber C.M."/>
            <person name="Emerson J.B."/>
            <person name="Anantharaman K."/>
            <person name="Thomas B.C."/>
            <person name="Malmstrom R."/>
            <person name="Stieglmeier M."/>
            <person name="Klingl A."/>
            <person name="Woyke T."/>
            <person name="Ryan C.M."/>
            <person name="Banfield J.F."/>
        </authorList>
    </citation>
    <scope>NUCLEOTIDE SEQUENCE [LARGE SCALE GENOMIC DNA]</scope>
    <source>
        <strain evidence="15">CG11_big_fil_rev_8_21_14_0_20_40_15</strain>
    </source>
</reference>
<dbReference type="GO" id="GO:0009432">
    <property type="term" value="P:SOS response"/>
    <property type="evidence" value="ECO:0007669"/>
    <property type="project" value="UniProtKB-KW"/>
</dbReference>